<dbReference type="PANTHER" id="PTHR43739:SF5">
    <property type="entry name" value="EXO-ALPHA-SIALIDASE"/>
    <property type="match status" value="1"/>
</dbReference>
<organism evidence="5 6">
    <name type="scientific">Streptomyces roseochromogenus subsp. oscitans DS 12.976</name>
    <dbReference type="NCBI Taxonomy" id="1352936"/>
    <lineage>
        <taxon>Bacteria</taxon>
        <taxon>Bacillati</taxon>
        <taxon>Actinomycetota</taxon>
        <taxon>Actinomycetes</taxon>
        <taxon>Kitasatosporales</taxon>
        <taxon>Streptomycetaceae</taxon>
        <taxon>Streptomyces</taxon>
    </lineage>
</organism>
<evidence type="ECO:0000313" key="6">
    <source>
        <dbReference type="Proteomes" id="UP000017984"/>
    </source>
</evidence>
<reference evidence="5 6" key="1">
    <citation type="journal article" date="2014" name="Genome Announc.">
        <title>Draft Genome Sequence of Streptomyces roseochromogenes subsp. oscitans DS 12.976, Producer of the Aminocoumarin Antibiotic Clorobiocin.</title>
        <authorList>
            <person name="Ruckert C."/>
            <person name="Kalinowski J."/>
            <person name="Heide L."/>
            <person name="Apel A.K."/>
        </authorList>
    </citation>
    <scope>NUCLEOTIDE SEQUENCE [LARGE SCALE GENOMIC DNA]</scope>
    <source>
        <strain evidence="5 6">DS 12.976</strain>
    </source>
</reference>
<protein>
    <submittedName>
        <fullName evidence="5">Uncharacterized protein</fullName>
    </submittedName>
</protein>
<dbReference type="GO" id="GO:0005737">
    <property type="term" value="C:cytoplasm"/>
    <property type="evidence" value="ECO:0007669"/>
    <property type="project" value="UniProtKB-SubCell"/>
</dbReference>
<comment type="caution">
    <text evidence="5">The sequence shown here is derived from an EMBL/GenBank/DDBJ whole genome shotgun (WGS) entry which is preliminary data.</text>
</comment>
<proteinExistence type="predicted"/>
<evidence type="ECO:0000259" key="3">
    <source>
        <dbReference type="Pfam" id="PF15780"/>
    </source>
</evidence>
<evidence type="ECO:0000313" key="5">
    <source>
        <dbReference type="EMBL" id="EST36703.1"/>
    </source>
</evidence>
<dbReference type="Gene3D" id="2.130.10.10">
    <property type="entry name" value="YVTN repeat-like/Quinoprotein amine dehydrogenase"/>
    <property type="match status" value="5"/>
</dbReference>
<dbReference type="InterPro" id="IPR052025">
    <property type="entry name" value="Xyloglucanase_GH74"/>
</dbReference>
<feature type="domain" description="Abnormal spindle-like microcephaly-associated protein ASH" evidence="3">
    <location>
        <begin position="969"/>
        <end position="1054"/>
    </location>
</feature>
<feature type="domain" description="DUF6242" evidence="4">
    <location>
        <begin position="686"/>
        <end position="828"/>
    </location>
</feature>
<dbReference type="SUPFAM" id="SSF110296">
    <property type="entry name" value="Oligoxyloglucan reducing end-specific cellobiohydrolase"/>
    <property type="match status" value="3"/>
</dbReference>
<dbReference type="InterPro" id="IPR013783">
    <property type="entry name" value="Ig-like_fold"/>
</dbReference>
<dbReference type="GO" id="GO:0010411">
    <property type="term" value="P:xyloglucan metabolic process"/>
    <property type="evidence" value="ECO:0007669"/>
    <property type="project" value="TreeGrafter"/>
</dbReference>
<dbReference type="STRING" id="1352936.M878_00995"/>
<dbReference type="InterPro" id="IPR031549">
    <property type="entry name" value="ASH"/>
</dbReference>
<dbReference type="PANTHER" id="PTHR43739">
    <property type="entry name" value="XYLOGLUCANASE (EUROFUNG)"/>
    <property type="match status" value="1"/>
</dbReference>
<evidence type="ECO:0000256" key="2">
    <source>
        <dbReference type="ARBA" id="ARBA00022490"/>
    </source>
</evidence>
<keyword evidence="6" id="KW-1185">Reference proteome</keyword>
<dbReference type="InterPro" id="IPR058667">
    <property type="entry name" value="DUF6242_C"/>
</dbReference>
<keyword evidence="2" id="KW-0963">Cytoplasm</keyword>
<dbReference type="OrthoDB" id="9764804at2"/>
<accession>V6KXH4</accession>
<dbReference type="Pfam" id="PF25852">
    <property type="entry name" value="DUF6242_C"/>
    <property type="match status" value="1"/>
</dbReference>
<dbReference type="Pfam" id="PF15780">
    <property type="entry name" value="ASH"/>
    <property type="match status" value="1"/>
</dbReference>
<gene>
    <name evidence="5" type="ORF">M878_00995</name>
</gene>
<name>V6KXH4_STRRC</name>
<dbReference type="RefSeq" id="WP_023544236.1">
    <property type="nucleotide sequence ID" value="NZ_CM002285.1"/>
</dbReference>
<comment type="subcellular location">
    <subcellularLocation>
        <location evidence="1">Cytoplasm</location>
    </subcellularLocation>
</comment>
<evidence type="ECO:0000259" key="4">
    <source>
        <dbReference type="Pfam" id="PF25852"/>
    </source>
</evidence>
<dbReference type="InterPro" id="IPR015943">
    <property type="entry name" value="WD40/YVTN_repeat-like_dom_sf"/>
</dbReference>
<dbReference type="HOGENOM" id="CLU_288531_0_0_11"/>
<dbReference type="Proteomes" id="UP000017984">
    <property type="component" value="Chromosome"/>
</dbReference>
<dbReference type="EMBL" id="AWQX01000006">
    <property type="protein sequence ID" value="EST36703.1"/>
    <property type="molecule type" value="Genomic_DNA"/>
</dbReference>
<sequence length="1065" mass="110007">MDQEQIDQGQGPDSGEVVDIAIDPSGTSDQVIYIACNDGGVWKSTDGGLTWKPKTDLMPSLSMGAVALDPGNPSTVYAGTGNPFDGGGQFTKGVGIYKSIDGGETWSVEGAAVFTHHSINRMVLPVSGVLLVGALNGVYRSVDGGLNFGANAPAFNDGRPVIQGYVTDLKLDTRSPTTTVYASISGQGVFVSTDAGATFPTNLFANPGAPAPGFFFISFAQSNQPDGATMYASVQGATDYGLYKSIDSGAHWVTMPAGATAAIPPPNSGYQLGYDQTVGIDPLDHNRVYLGFQELHLSTDGANTFRPTPISQNQIHWDHHALVFSPASHLPTVAPAPLFVGTDGGIHATRDGGATWSNLNEGIATNIFLGIGIGLGSTANNAYTYGGTQDTGTLGHRPEFPGADWHLGIDGDGGPVAVDPANPRRVYGSDDGTFISTSDGGSNWTYGATGIPAGVYRIAIDPNNSSHVYATVGSQLYQSTDTAGTFTQIATFPTQIRSIATTPLDSNTLWLGLEDGSVRYTSNALAGTSSAWNSYTPGAPSGLNAEAIAISPTNLYRVVVAFSGFSAISPTNRTKHLFQTTNNGATWSDISGTDGGDPTQNLPDLPLHAVVLDPGNPNGSPGVGLHHVRSNGAQLLSPGLDGTILTSPTGTNWAKQSTGTTTNLVDAAWDGHQWVVVGYPSILTSPDSITWTAQPSGVPPDNALEGIAWSGTLFVVINASTGNVLTSPDGQNWTIRPLGATTQALGGIAWDGAQFIGVGYGGTIVTSPDGMTWTARNSGTTALLVAIAVGSTVRVAVGDGGTILTSPDGVTWTSRASGVPDDEIDDIAWSGNQFAAVTNSGAVLTSPDGITWTRQTSGTNTRLLGITWDRGQFVAVGDFVILTSPDGVHWTPQSPGQDIPTMVVASDASVMQSLDGGASWHILGVDLPEVDCKSLALDSSVTPSLLRVGTYGRSVYELTSPSGPALAMNANLAFGAVPVGSNATLPLRCFNVGSTTLSVNTSGGTGNPHFAITPASNVSLNPGDEFDFSVTFKPPGTGHMTAKLHVRTTDPSQHVAFVFASGTGI</sequence>
<dbReference type="CDD" id="cd15482">
    <property type="entry name" value="Sialidase_non-viral"/>
    <property type="match status" value="1"/>
</dbReference>
<evidence type="ECO:0000256" key="1">
    <source>
        <dbReference type="ARBA" id="ARBA00004496"/>
    </source>
</evidence>
<dbReference type="AlphaFoldDB" id="V6KXH4"/>
<dbReference type="Gene3D" id="2.60.40.10">
    <property type="entry name" value="Immunoglobulins"/>
    <property type="match status" value="1"/>
</dbReference>
<dbReference type="PATRIC" id="fig|1352936.5.peg.237"/>